<evidence type="ECO:0000256" key="12">
    <source>
        <dbReference type="SAM" id="MobiDB-lite"/>
    </source>
</evidence>
<dbReference type="GO" id="GO:0004674">
    <property type="term" value="F:protein serine/threonine kinase activity"/>
    <property type="evidence" value="ECO:0007669"/>
    <property type="project" value="UniProtKB-KW"/>
</dbReference>
<dbReference type="InterPro" id="IPR008271">
    <property type="entry name" value="Ser/Thr_kinase_AS"/>
</dbReference>
<dbReference type="AlphaFoldDB" id="A0AA86QJB0"/>
<dbReference type="FunFam" id="3.30.200.20:FF:000097">
    <property type="entry name" value="Probable serine/threonine-protein kinase nek1"/>
    <property type="match status" value="1"/>
</dbReference>
<dbReference type="InterPro" id="IPR017441">
    <property type="entry name" value="Protein_kinase_ATP_BS"/>
</dbReference>
<keyword evidence="3 11" id="KW-0723">Serine/threonine-protein kinase</keyword>
<evidence type="ECO:0000256" key="5">
    <source>
        <dbReference type="ARBA" id="ARBA00022741"/>
    </source>
</evidence>
<evidence type="ECO:0000313" key="16">
    <source>
        <dbReference type="Proteomes" id="UP001642409"/>
    </source>
</evidence>
<keyword evidence="4" id="KW-0808">Transferase</keyword>
<proteinExistence type="inferred from homology"/>
<dbReference type="PROSITE" id="PS00107">
    <property type="entry name" value="PROTEIN_KINASE_ATP"/>
    <property type="match status" value="1"/>
</dbReference>
<name>A0AA86QJB0_9EUKA</name>
<reference evidence="15 16" key="2">
    <citation type="submission" date="2024-07" db="EMBL/GenBank/DDBJ databases">
        <authorList>
            <person name="Akdeniz Z."/>
        </authorList>
    </citation>
    <scope>NUCLEOTIDE SEQUENCE [LARGE SCALE GENOMIC DNA]</scope>
</reference>
<dbReference type="Gene3D" id="1.10.510.10">
    <property type="entry name" value="Transferase(Phosphotransferase) domain 1"/>
    <property type="match status" value="1"/>
</dbReference>
<evidence type="ECO:0000313" key="14">
    <source>
        <dbReference type="EMBL" id="CAI9960451.1"/>
    </source>
</evidence>
<dbReference type="InterPro" id="IPR000719">
    <property type="entry name" value="Prot_kinase_dom"/>
</dbReference>
<dbReference type="InterPro" id="IPR001245">
    <property type="entry name" value="Ser-Thr/Tyr_kinase_cat_dom"/>
</dbReference>
<dbReference type="PRINTS" id="PR00109">
    <property type="entry name" value="TYRKINASE"/>
</dbReference>
<keyword evidence="16" id="KW-1185">Reference proteome</keyword>
<organism evidence="14">
    <name type="scientific">Hexamita inflata</name>
    <dbReference type="NCBI Taxonomy" id="28002"/>
    <lineage>
        <taxon>Eukaryota</taxon>
        <taxon>Metamonada</taxon>
        <taxon>Diplomonadida</taxon>
        <taxon>Hexamitidae</taxon>
        <taxon>Hexamitinae</taxon>
        <taxon>Hexamita</taxon>
    </lineage>
</organism>
<accession>A0AA86QJB0</accession>
<evidence type="ECO:0000256" key="1">
    <source>
        <dbReference type="ARBA" id="ARBA00010886"/>
    </source>
</evidence>
<dbReference type="PROSITE" id="PS00108">
    <property type="entry name" value="PROTEIN_KINASE_ST"/>
    <property type="match status" value="1"/>
</dbReference>
<comment type="caution">
    <text evidence="14">The sequence shown here is derived from an EMBL/GenBank/DDBJ whole genome shotgun (WGS) entry which is preliminary data.</text>
</comment>
<evidence type="ECO:0000256" key="4">
    <source>
        <dbReference type="ARBA" id="ARBA00022679"/>
    </source>
</evidence>
<dbReference type="GO" id="GO:0005524">
    <property type="term" value="F:ATP binding"/>
    <property type="evidence" value="ECO:0007669"/>
    <property type="project" value="UniProtKB-UniRule"/>
</dbReference>
<protein>
    <recommendedName>
        <fullName evidence="2">non-specific serine/threonine protein kinase</fullName>
        <ecNumber evidence="2">2.7.11.1</ecNumber>
    </recommendedName>
</protein>
<dbReference type="InterPro" id="IPR011009">
    <property type="entry name" value="Kinase-like_dom_sf"/>
</dbReference>
<sequence>MSHSSLLDFEIMQQIGRGTFGVVYKCKRRKDGGIYVLKELKLSGCTGDEVQTAINECNILAAVDSDYVVRYYDSFIDNSTQTLWLVMEYAAHGTLRDIIIKSKDYISEQDVWYYITQMILGIASLHASHIIHRDIKSLNVFVADGSNGQKYALKFGDMGVSKQLNSTIIMSQTLVGSPYYLSPEICRSEKYNIKSDIWALGVTFYEMLNKGKHPFLAQNQAALLVNIIKGKYKPLPAQYSQQLIDLVRWCLQQDPSKRPDVFSLLAIPPVQQTIKQYNLKLPPAVEQGAKEAMQRLSRIKSSEISRSRLASERSTISTQSSTKGSSYIPQRQIPIPQSQPIVQKQHELQIDSDIIMVDRNDIHEYKDDFDDEVEDNQSAARPETAAFQQKLQELLMEDAKLLQKFEDTVREISSYQVQQMTKDNLINFFVQNDNLDEKQINDFVFKLIPLNKIGIVQYFKQYAKLLKQRQQVAIEINKIMLMIKG</sequence>
<dbReference type="EMBL" id="CAXDID020000016">
    <property type="protein sequence ID" value="CAL5983867.1"/>
    <property type="molecule type" value="Genomic_DNA"/>
</dbReference>
<evidence type="ECO:0000256" key="9">
    <source>
        <dbReference type="ARBA" id="ARBA00048679"/>
    </source>
</evidence>
<dbReference type="SMART" id="SM00220">
    <property type="entry name" value="S_TKc"/>
    <property type="match status" value="1"/>
</dbReference>
<evidence type="ECO:0000259" key="13">
    <source>
        <dbReference type="PROSITE" id="PS50011"/>
    </source>
</evidence>
<dbReference type="Pfam" id="PF00069">
    <property type="entry name" value="Pkinase"/>
    <property type="match status" value="1"/>
</dbReference>
<dbReference type="PANTHER" id="PTHR44899:SF7">
    <property type="entry name" value="NIMA-RELATED KINASE"/>
    <property type="match status" value="1"/>
</dbReference>
<feature type="domain" description="Protein kinase" evidence="13">
    <location>
        <begin position="9"/>
        <end position="274"/>
    </location>
</feature>
<evidence type="ECO:0000256" key="11">
    <source>
        <dbReference type="RuleBase" id="RU000304"/>
    </source>
</evidence>
<keyword evidence="6 15" id="KW-0418">Kinase</keyword>
<dbReference type="EMBL" id="CATOUU010000931">
    <property type="protein sequence ID" value="CAI9960451.1"/>
    <property type="molecule type" value="Genomic_DNA"/>
</dbReference>
<dbReference type="Gene3D" id="3.30.200.20">
    <property type="entry name" value="Phosphorylase Kinase, domain 1"/>
    <property type="match status" value="1"/>
</dbReference>
<evidence type="ECO:0000256" key="6">
    <source>
        <dbReference type="ARBA" id="ARBA00022777"/>
    </source>
</evidence>
<dbReference type="InterPro" id="IPR051131">
    <property type="entry name" value="NEK_Ser/Thr_kinase_NIMA"/>
</dbReference>
<dbReference type="Proteomes" id="UP001642409">
    <property type="component" value="Unassembled WGS sequence"/>
</dbReference>
<feature type="region of interest" description="Disordered" evidence="12">
    <location>
        <begin position="304"/>
        <end position="330"/>
    </location>
</feature>
<evidence type="ECO:0000256" key="8">
    <source>
        <dbReference type="ARBA" id="ARBA00047899"/>
    </source>
</evidence>
<comment type="catalytic activity">
    <reaction evidence="9">
        <text>L-seryl-[protein] + ATP = O-phospho-L-seryl-[protein] + ADP + H(+)</text>
        <dbReference type="Rhea" id="RHEA:17989"/>
        <dbReference type="Rhea" id="RHEA-COMP:9863"/>
        <dbReference type="Rhea" id="RHEA-COMP:11604"/>
        <dbReference type="ChEBI" id="CHEBI:15378"/>
        <dbReference type="ChEBI" id="CHEBI:29999"/>
        <dbReference type="ChEBI" id="CHEBI:30616"/>
        <dbReference type="ChEBI" id="CHEBI:83421"/>
        <dbReference type="ChEBI" id="CHEBI:456216"/>
        <dbReference type="EC" id="2.7.11.1"/>
    </reaction>
</comment>
<dbReference type="SUPFAM" id="SSF56112">
    <property type="entry name" value="Protein kinase-like (PK-like)"/>
    <property type="match status" value="1"/>
</dbReference>
<reference evidence="14" key="1">
    <citation type="submission" date="2023-06" db="EMBL/GenBank/DDBJ databases">
        <authorList>
            <person name="Kurt Z."/>
        </authorList>
    </citation>
    <scope>NUCLEOTIDE SEQUENCE</scope>
</reference>
<evidence type="ECO:0000256" key="2">
    <source>
        <dbReference type="ARBA" id="ARBA00012513"/>
    </source>
</evidence>
<gene>
    <name evidence="14" type="ORF">HINF_LOCUS48096</name>
    <name evidence="15" type="ORF">HINF_LOCUS7830</name>
</gene>
<evidence type="ECO:0000313" key="15">
    <source>
        <dbReference type="EMBL" id="CAL5983867.1"/>
    </source>
</evidence>
<dbReference type="EC" id="2.7.11.1" evidence="2"/>
<dbReference type="PANTHER" id="PTHR44899">
    <property type="entry name" value="CAMK FAMILY PROTEIN KINASE"/>
    <property type="match status" value="1"/>
</dbReference>
<keyword evidence="5 10" id="KW-0547">Nucleotide-binding</keyword>
<feature type="binding site" evidence="10">
    <location>
        <position position="38"/>
    </location>
    <ligand>
        <name>ATP</name>
        <dbReference type="ChEBI" id="CHEBI:30616"/>
    </ligand>
</feature>
<keyword evidence="7 10" id="KW-0067">ATP-binding</keyword>
<evidence type="ECO:0000256" key="10">
    <source>
        <dbReference type="PROSITE-ProRule" id="PRU10141"/>
    </source>
</evidence>
<comment type="similarity">
    <text evidence="1">Belongs to the protein kinase superfamily. NEK Ser/Thr protein kinase family. NIMA subfamily.</text>
</comment>
<dbReference type="PROSITE" id="PS50011">
    <property type="entry name" value="PROTEIN_KINASE_DOM"/>
    <property type="match status" value="1"/>
</dbReference>
<feature type="compositionally biased region" description="Polar residues" evidence="12">
    <location>
        <begin position="312"/>
        <end position="327"/>
    </location>
</feature>
<comment type="catalytic activity">
    <reaction evidence="8">
        <text>L-threonyl-[protein] + ATP = O-phospho-L-threonyl-[protein] + ADP + H(+)</text>
        <dbReference type="Rhea" id="RHEA:46608"/>
        <dbReference type="Rhea" id="RHEA-COMP:11060"/>
        <dbReference type="Rhea" id="RHEA-COMP:11605"/>
        <dbReference type="ChEBI" id="CHEBI:15378"/>
        <dbReference type="ChEBI" id="CHEBI:30013"/>
        <dbReference type="ChEBI" id="CHEBI:30616"/>
        <dbReference type="ChEBI" id="CHEBI:61977"/>
        <dbReference type="ChEBI" id="CHEBI:456216"/>
        <dbReference type="EC" id="2.7.11.1"/>
    </reaction>
</comment>
<evidence type="ECO:0000256" key="3">
    <source>
        <dbReference type="ARBA" id="ARBA00022527"/>
    </source>
</evidence>
<evidence type="ECO:0000256" key="7">
    <source>
        <dbReference type="ARBA" id="ARBA00022840"/>
    </source>
</evidence>